<feature type="binding site" description="in other chain" evidence="8">
    <location>
        <position position="236"/>
    </location>
    <ligand>
        <name>IMP</name>
        <dbReference type="ChEBI" id="CHEBI:58053"/>
        <note>ligand shared between dimeric partners</note>
    </ligand>
</feature>
<evidence type="ECO:0000256" key="5">
    <source>
        <dbReference type="ARBA" id="ARBA00022755"/>
    </source>
</evidence>
<feature type="active site" description="Proton donor" evidence="8">
    <location>
        <position position="41"/>
    </location>
</feature>
<dbReference type="GO" id="GO:0004019">
    <property type="term" value="F:adenylosuccinate synthase activity"/>
    <property type="evidence" value="ECO:0007669"/>
    <property type="project" value="UniProtKB-UniRule"/>
</dbReference>
<comment type="function">
    <text evidence="8">Plays an important role in the de novo pathway of purine nucleotide biosynthesis. Catalyzes the first committed step in the biosynthesis of AMP from IMP.</text>
</comment>
<evidence type="ECO:0000256" key="7">
    <source>
        <dbReference type="ARBA" id="ARBA00023134"/>
    </source>
</evidence>
<dbReference type="PROSITE" id="PS00513">
    <property type="entry name" value="ADENYLOSUCCIN_SYN_2"/>
    <property type="match status" value="1"/>
</dbReference>
<dbReference type="Gene3D" id="3.90.170.10">
    <property type="entry name" value="Adenylosuccinate Synthetase, subunit A, domain 3"/>
    <property type="match status" value="1"/>
</dbReference>
<protein>
    <recommendedName>
        <fullName evidence="8 10">Adenylosuccinate synthetase</fullName>
        <shortName evidence="8">AMPSase</shortName>
        <shortName evidence="8">AdSS</shortName>
        <ecNumber evidence="8 10">6.3.4.4</ecNumber>
    </recommendedName>
    <alternativeName>
        <fullName evidence="8">IMP--aspartate ligase</fullName>
    </alternativeName>
</protein>
<dbReference type="FunFam" id="3.90.170.10:FF:000001">
    <property type="entry name" value="Adenylosuccinate synthetase"/>
    <property type="match status" value="1"/>
</dbReference>
<dbReference type="InterPro" id="IPR033128">
    <property type="entry name" value="Adenylosuccin_syn_Lys_AS"/>
</dbReference>
<dbReference type="HAMAP" id="MF_00011">
    <property type="entry name" value="Adenylosucc_synth"/>
    <property type="match status" value="1"/>
</dbReference>
<dbReference type="GO" id="GO:0044208">
    <property type="term" value="P:'de novo' AMP biosynthetic process"/>
    <property type="evidence" value="ECO:0007669"/>
    <property type="project" value="UniProtKB-UniRule"/>
</dbReference>
<evidence type="ECO:0000256" key="6">
    <source>
        <dbReference type="ARBA" id="ARBA00022842"/>
    </source>
</evidence>
<evidence type="ECO:0000256" key="1">
    <source>
        <dbReference type="ARBA" id="ARBA00011738"/>
    </source>
</evidence>
<feature type="binding site" description="in other chain" evidence="8">
    <location>
        <begin position="38"/>
        <end position="41"/>
    </location>
    <ligand>
        <name>IMP</name>
        <dbReference type="ChEBI" id="CHEBI:58053"/>
        <note>ligand shared between dimeric partners</note>
    </ligand>
</feature>
<comment type="pathway">
    <text evidence="8 10">Purine metabolism; AMP biosynthesis via de novo pathway; AMP from IMP: step 1/2.</text>
</comment>
<dbReference type="PATRIC" id="fig|1307839.3.peg.1102"/>
<dbReference type="InterPro" id="IPR001114">
    <property type="entry name" value="Adenylosuccinate_synthetase"/>
</dbReference>
<feature type="binding site" evidence="8">
    <location>
        <position position="302"/>
    </location>
    <ligand>
        <name>GTP</name>
        <dbReference type="ChEBI" id="CHEBI:37565"/>
    </ligand>
</feature>
<dbReference type="EMBL" id="CP013118">
    <property type="protein sequence ID" value="ALO14685.1"/>
    <property type="molecule type" value="Genomic_DNA"/>
</dbReference>
<dbReference type="InterPro" id="IPR042109">
    <property type="entry name" value="Adenylosuccinate_synth_dom1"/>
</dbReference>
<dbReference type="OrthoDB" id="9807553at2"/>
<comment type="subcellular location">
    <subcellularLocation>
        <location evidence="8">Cytoplasm</location>
    </subcellularLocation>
</comment>
<dbReference type="InterPro" id="IPR042110">
    <property type="entry name" value="Adenylosuccinate_synth_dom2"/>
</dbReference>
<dbReference type="InterPro" id="IPR042111">
    <property type="entry name" value="Adenylosuccinate_synth_dom3"/>
</dbReference>
<name>A0A0S2HXC5_9BACT</name>
<dbReference type="FunFam" id="1.10.300.10:FF:000001">
    <property type="entry name" value="Adenylosuccinate synthetase"/>
    <property type="match status" value="1"/>
</dbReference>
<evidence type="ECO:0000256" key="9">
    <source>
        <dbReference type="PROSITE-ProRule" id="PRU10134"/>
    </source>
</evidence>
<keyword evidence="7 8" id="KW-0342">GTP-binding</keyword>
<comment type="catalytic activity">
    <reaction evidence="8 10">
        <text>IMP + L-aspartate + GTP = N(6)-(1,2-dicarboxyethyl)-AMP + GDP + phosphate + 2 H(+)</text>
        <dbReference type="Rhea" id="RHEA:15753"/>
        <dbReference type="ChEBI" id="CHEBI:15378"/>
        <dbReference type="ChEBI" id="CHEBI:29991"/>
        <dbReference type="ChEBI" id="CHEBI:37565"/>
        <dbReference type="ChEBI" id="CHEBI:43474"/>
        <dbReference type="ChEBI" id="CHEBI:57567"/>
        <dbReference type="ChEBI" id="CHEBI:58053"/>
        <dbReference type="ChEBI" id="CHEBI:58189"/>
        <dbReference type="EC" id="6.3.4.4"/>
    </reaction>
</comment>
<dbReference type="Gene3D" id="3.40.440.10">
    <property type="entry name" value="Adenylosuccinate Synthetase, subunit A, domain 1"/>
    <property type="match status" value="1"/>
</dbReference>
<feature type="binding site" description="in other chain" evidence="8">
    <location>
        <position position="128"/>
    </location>
    <ligand>
        <name>IMP</name>
        <dbReference type="ChEBI" id="CHEBI:58053"/>
        <note>ligand shared between dimeric partners</note>
    </ligand>
</feature>
<feature type="binding site" evidence="8">
    <location>
        <position position="40"/>
    </location>
    <ligand>
        <name>Mg(2+)</name>
        <dbReference type="ChEBI" id="CHEBI:18420"/>
    </ligand>
</feature>
<dbReference type="AlphaFoldDB" id="A0A0S2HXC5"/>
<dbReference type="KEGG" id="blq:L21SP5_01018"/>
<dbReference type="Proteomes" id="UP000064893">
    <property type="component" value="Chromosome"/>
</dbReference>
<dbReference type="InterPro" id="IPR027417">
    <property type="entry name" value="P-loop_NTPase"/>
</dbReference>
<comment type="cofactor">
    <cofactor evidence="8">
        <name>Mg(2+)</name>
        <dbReference type="ChEBI" id="CHEBI:18420"/>
    </cofactor>
    <text evidence="8">Binds 1 Mg(2+) ion per subunit.</text>
</comment>
<keyword evidence="8" id="KW-0963">Cytoplasm</keyword>
<dbReference type="Gene3D" id="1.10.300.10">
    <property type="entry name" value="Adenylosuccinate Synthetase, subunit A, domain 2"/>
    <property type="match status" value="1"/>
</dbReference>
<dbReference type="SMART" id="SM00788">
    <property type="entry name" value="Adenylsucc_synt"/>
    <property type="match status" value="1"/>
</dbReference>
<evidence type="ECO:0000256" key="8">
    <source>
        <dbReference type="HAMAP-Rule" id="MF_00011"/>
    </source>
</evidence>
<evidence type="ECO:0000313" key="11">
    <source>
        <dbReference type="EMBL" id="ALO14685.1"/>
    </source>
</evidence>
<proteinExistence type="inferred from homology"/>
<feature type="binding site" evidence="8">
    <location>
        <begin position="12"/>
        <end position="18"/>
    </location>
    <ligand>
        <name>GTP</name>
        <dbReference type="ChEBI" id="CHEBI:37565"/>
    </ligand>
</feature>
<sequence>MKIDVLLGLQWGDEGKGKGVDLLTPRYDVITRFQGGPNAGHSLEFHGKKHILHLIPSGIFHDSINLIGNGVVIDPVKFEEEIDNLKKLGIEPESKLLISRKAHLILPTHRILDAAIEAAKGKEKIGSTLRGIGPTYRDKIGRDGLRVGDIETADFKQKYERLKAKHELLLGQYDFEYDLKEDEKAWFEAIETMKNFELVNSEYRINQYIEQDKKILAEGAQGTLLDVDFGSYPFVTSSNTTIGGACTGMGIAPQTIGNVIGIVKAYCTRVGSGPFPSELHDNDGQQLRDKGAEYGSTTGRPRRCGWLDLVALKYVVMLNGVTEIILTKADVLDEFETIQICTAYKINGKETTELPFDINTPIEPVYTELKGWNTQIKEMRKPEELPGAFNDYLKFIEDYINVPVSIVSVGPDRDATIYMK</sequence>
<dbReference type="PANTHER" id="PTHR11846:SF0">
    <property type="entry name" value="ADENYLOSUCCINATE SYNTHETASE"/>
    <property type="match status" value="1"/>
</dbReference>
<evidence type="ECO:0000256" key="4">
    <source>
        <dbReference type="ARBA" id="ARBA00022741"/>
    </source>
</evidence>
<feature type="binding site" description="in other chain" evidence="8">
    <location>
        <position position="221"/>
    </location>
    <ligand>
        <name>IMP</name>
        <dbReference type="ChEBI" id="CHEBI:58053"/>
        <note>ligand shared between dimeric partners</note>
    </ligand>
</feature>
<dbReference type="NCBIfam" id="TIGR00184">
    <property type="entry name" value="purA"/>
    <property type="match status" value="1"/>
</dbReference>
<dbReference type="GO" id="GO:0000287">
    <property type="term" value="F:magnesium ion binding"/>
    <property type="evidence" value="ECO:0007669"/>
    <property type="project" value="UniProtKB-UniRule"/>
</dbReference>
<feature type="binding site" evidence="8">
    <location>
        <begin position="40"/>
        <end position="42"/>
    </location>
    <ligand>
        <name>GTP</name>
        <dbReference type="ChEBI" id="CHEBI:37565"/>
    </ligand>
</feature>
<dbReference type="CDD" id="cd03108">
    <property type="entry name" value="AdSS"/>
    <property type="match status" value="1"/>
</dbReference>
<dbReference type="GO" id="GO:0005525">
    <property type="term" value="F:GTP binding"/>
    <property type="evidence" value="ECO:0007669"/>
    <property type="project" value="UniProtKB-UniRule"/>
</dbReference>
<comment type="similarity">
    <text evidence="8 10">Belongs to the adenylosuccinate synthetase family.</text>
</comment>
<feature type="binding site" evidence="8">
    <location>
        <begin position="328"/>
        <end position="330"/>
    </location>
    <ligand>
        <name>GTP</name>
        <dbReference type="ChEBI" id="CHEBI:37565"/>
    </ligand>
</feature>
<dbReference type="PROSITE" id="PS01266">
    <property type="entry name" value="ADENYLOSUCCIN_SYN_1"/>
    <property type="match status" value="1"/>
</dbReference>
<keyword evidence="2 8" id="KW-0436">Ligase</keyword>
<gene>
    <name evidence="8 11" type="primary">purA</name>
    <name evidence="11" type="ORF">L21SP5_01018</name>
</gene>
<dbReference type="InterPro" id="IPR018220">
    <property type="entry name" value="Adenylosuccin_syn_GTP-bd"/>
</dbReference>
<keyword evidence="5 8" id="KW-0658">Purine biosynthesis</keyword>
<dbReference type="SUPFAM" id="SSF52540">
    <property type="entry name" value="P-loop containing nucleoside triphosphate hydrolases"/>
    <property type="match status" value="1"/>
</dbReference>
<dbReference type="UniPathway" id="UPA00075">
    <property type="reaction ID" value="UER00335"/>
</dbReference>
<dbReference type="NCBIfam" id="NF002223">
    <property type="entry name" value="PRK01117.1"/>
    <property type="match status" value="1"/>
</dbReference>
<feature type="binding site" evidence="8">
    <location>
        <position position="142"/>
    </location>
    <ligand>
        <name>IMP</name>
        <dbReference type="ChEBI" id="CHEBI:58053"/>
        <note>ligand shared between dimeric partners</note>
    </ligand>
</feature>
<feature type="binding site" evidence="8">
    <location>
        <position position="13"/>
    </location>
    <ligand>
        <name>Mg(2+)</name>
        <dbReference type="ChEBI" id="CHEBI:18420"/>
    </ligand>
</feature>
<feature type="active site" evidence="9">
    <location>
        <position position="139"/>
    </location>
</feature>
<feature type="active site" description="Proton acceptor" evidence="8">
    <location>
        <position position="13"/>
    </location>
</feature>
<feature type="binding site" description="in other chain" evidence="8">
    <location>
        <begin position="13"/>
        <end position="16"/>
    </location>
    <ligand>
        <name>IMP</name>
        <dbReference type="ChEBI" id="CHEBI:58053"/>
        <note>ligand shared between dimeric partners</note>
    </ligand>
</feature>
<keyword evidence="4 8" id="KW-0547">Nucleotide-binding</keyword>
<keyword evidence="12" id="KW-1185">Reference proteome</keyword>
<feature type="binding site" evidence="8">
    <location>
        <begin position="408"/>
        <end position="410"/>
    </location>
    <ligand>
        <name>GTP</name>
        <dbReference type="ChEBI" id="CHEBI:37565"/>
    </ligand>
</feature>
<organism evidence="11 12">
    <name type="scientific">Salinivirga cyanobacteriivorans</name>
    <dbReference type="NCBI Taxonomy" id="1307839"/>
    <lineage>
        <taxon>Bacteria</taxon>
        <taxon>Pseudomonadati</taxon>
        <taxon>Bacteroidota</taxon>
        <taxon>Bacteroidia</taxon>
        <taxon>Bacteroidales</taxon>
        <taxon>Salinivirgaceae</taxon>
        <taxon>Salinivirga</taxon>
    </lineage>
</organism>
<keyword evidence="6 8" id="KW-0460">Magnesium</keyword>
<evidence type="ECO:0000256" key="10">
    <source>
        <dbReference type="RuleBase" id="RU000520"/>
    </source>
</evidence>
<dbReference type="STRING" id="1307839.L21SP5_01018"/>
<dbReference type="GO" id="GO:0005737">
    <property type="term" value="C:cytoplasm"/>
    <property type="evidence" value="ECO:0007669"/>
    <property type="project" value="UniProtKB-SubCell"/>
</dbReference>
<evidence type="ECO:0000256" key="3">
    <source>
        <dbReference type="ARBA" id="ARBA00022723"/>
    </source>
</evidence>
<dbReference type="PANTHER" id="PTHR11846">
    <property type="entry name" value="ADENYLOSUCCINATE SYNTHETASE"/>
    <property type="match status" value="1"/>
</dbReference>
<dbReference type="RefSeq" id="WP_057952205.1">
    <property type="nucleotide sequence ID" value="NZ_CP013118.1"/>
</dbReference>
<keyword evidence="3 8" id="KW-0479">Metal-binding</keyword>
<feature type="binding site" description="in other chain" evidence="8">
    <location>
        <position position="300"/>
    </location>
    <ligand>
        <name>IMP</name>
        <dbReference type="ChEBI" id="CHEBI:58053"/>
        <note>ligand shared between dimeric partners</note>
    </ligand>
</feature>
<reference evidence="11 12" key="1">
    <citation type="submission" date="2015-11" db="EMBL/GenBank/DDBJ databases">
        <title>Description and complete genome sequence of a novel strain predominating in hypersaline microbial mats and representing a new family of the Bacteriodetes phylum.</title>
        <authorList>
            <person name="Spring S."/>
            <person name="Bunk B."/>
            <person name="Sproer C."/>
            <person name="Klenk H.-P."/>
        </authorList>
    </citation>
    <scope>NUCLEOTIDE SEQUENCE [LARGE SCALE GENOMIC DNA]</scope>
    <source>
        <strain evidence="11 12">L21-Spi-D4</strain>
    </source>
</reference>
<feature type="binding site" evidence="8">
    <location>
        <begin position="296"/>
        <end position="302"/>
    </location>
    <ligand>
        <name>substrate</name>
    </ligand>
</feature>
<evidence type="ECO:0000313" key="12">
    <source>
        <dbReference type="Proteomes" id="UP000064893"/>
    </source>
</evidence>
<comment type="subunit">
    <text evidence="1 8">Homodimer.</text>
</comment>
<dbReference type="GO" id="GO:0046040">
    <property type="term" value="P:IMP metabolic process"/>
    <property type="evidence" value="ECO:0007669"/>
    <property type="project" value="TreeGrafter"/>
</dbReference>
<dbReference type="Pfam" id="PF00709">
    <property type="entry name" value="Adenylsucc_synt"/>
    <property type="match status" value="1"/>
</dbReference>
<evidence type="ECO:0000256" key="2">
    <source>
        <dbReference type="ARBA" id="ARBA00022598"/>
    </source>
</evidence>
<accession>A0A0S2HXC5</accession>
<dbReference type="EC" id="6.3.4.4" evidence="8 10"/>